<dbReference type="InterPro" id="IPR032774">
    <property type="entry name" value="WG_beta_rep"/>
</dbReference>
<dbReference type="Pfam" id="PF14903">
    <property type="entry name" value="WG_beta_rep"/>
    <property type="match status" value="7"/>
</dbReference>
<evidence type="ECO:0000313" key="1">
    <source>
        <dbReference type="EMBL" id="GJM63910.1"/>
    </source>
</evidence>
<dbReference type="Proteomes" id="UP001310022">
    <property type="component" value="Unassembled WGS sequence"/>
</dbReference>
<comment type="caution">
    <text evidence="1">The sequence shown here is derived from an EMBL/GenBank/DDBJ whole genome shotgun (WGS) entry which is preliminary data.</text>
</comment>
<organism evidence="1 2">
    <name type="scientific">Persicobacter diffluens</name>
    <dbReference type="NCBI Taxonomy" id="981"/>
    <lineage>
        <taxon>Bacteria</taxon>
        <taxon>Pseudomonadati</taxon>
        <taxon>Bacteroidota</taxon>
        <taxon>Cytophagia</taxon>
        <taxon>Cytophagales</taxon>
        <taxon>Persicobacteraceae</taxon>
        <taxon>Persicobacter</taxon>
    </lineage>
</organism>
<name>A0AAN5ALF8_9BACT</name>
<gene>
    <name evidence="1" type="ORF">PEDI_44620</name>
</gene>
<keyword evidence="2" id="KW-1185">Reference proteome</keyword>
<sequence length="673" mass="77042">MIWMRFFLAVWFFTGSAVTLFAQEGKYKIREVEYDQDSTGKMIILKNLEYRRIYNDNSWGFIDQSGDIVIPLNKYKFLNPMDEEGMILAKKGNKEGFIDINENIIIPFLYDDVGVFSHSTALAPVAKGNKQGFINRKGELVIPLEYDYISRVVYFYAPGIAVLKKNGKYGVINALNETIIPFEFDEMKHWRKHGMITAWKGGKWTCFTPSGSPLSGYCNYRILSDSYSSRLPANSKDLPILVERNFQKNARNNNFNADSIKSEFAYLDKHQNEVVPFGRFDKAKNFGLGRKAIVGKNGKYGIINDQGAVVLPLIYEFIERPYHYSNYSNIFLVRKGSEVSIFDKQLNNISSERIIDYDLSGGSIIVTNTAKKKGLIDYEGHQQIPFLYDTLYAGAGRGKKYIATKAGKYGMLTAENQIIQPFKYSYIYDNVFVDLEGKCGIFDKHGRLKIPFEYDAIYPTWYDNFFPNKNTYIVEQGGKIGTIDDDNNVIIPLIYDGLSGWVEYGPMGHFAKKDGKYGLISPEGKVLISIAYEYVGLPAKGVCAVRKNGKFGLVSTSNQVILPCIYDHLYLDIPYFEIDFIDDEDLDLPLKKEKSLIVTRQGKKYTYYDINGSEIQTDVPMAEIQRKYGSNLMHFTDSNEHYDFDLKQKGGLQKIKEENDRINHLYLKGKNRF</sequence>
<accession>A0AAN5ALF8</accession>
<evidence type="ECO:0008006" key="3">
    <source>
        <dbReference type="Google" id="ProtNLM"/>
    </source>
</evidence>
<evidence type="ECO:0000313" key="2">
    <source>
        <dbReference type="Proteomes" id="UP001310022"/>
    </source>
</evidence>
<dbReference type="PANTHER" id="PTHR37841:SF1">
    <property type="entry name" value="DUF3298 DOMAIN-CONTAINING PROTEIN"/>
    <property type="match status" value="1"/>
</dbReference>
<dbReference type="EMBL" id="BQKE01000003">
    <property type="protein sequence ID" value="GJM63910.1"/>
    <property type="molecule type" value="Genomic_DNA"/>
</dbReference>
<dbReference type="AlphaFoldDB" id="A0AAN5ALF8"/>
<protein>
    <recommendedName>
        <fullName evidence="3">WG repeat-containing protein</fullName>
    </recommendedName>
</protein>
<reference evidence="1 2" key="1">
    <citation type="submission" date="2021-12" db="EMBL/GenBank/DDBJ databases">
        <title>Genome sequencing of bacteria with rrn-lacking chromosome and rrn-plasmid.</title>
        <authorList>
            <person name="Anda M."/>
            <person name="Iwasaki W."/>
        </authorList>
    </citation>
    <scope>NUCLEOTIDE SEQUENCE [LARGE SCALE GENOMIC DNA]</scope>
    <source>
        <strain evidence="1 2">NBRC 15940</strain>
    </source>
</reference>
<proteinExistence type="predicted"/>
<dbReference type="PANTHER" id="PTHR37841">
    <property type="entry name" value="GLR2918 PROTEIN"/>
    <property type="match status" value="1"/>
</dbReference>